<protein>
    <submittedName>
        <fullName evidence="1">Uncharacterized protein</fullName>
    </submittedName>
</protein>
<evidence type="ECO:0000313" key="1">
    <source>
        <dbReference type="EMBL" id="KAG0454686.1"/>
    </source>
</evidence>
<proteinExistence type="predicted"/>
<comment type="caution">
    <text evidence="1">The sequence shown here is derived from an EMBL/GenBank/DDBJ whole genome shotgun (WGS) entry which is preliminary data.</text>
</comment>
<organism evidence="1 2">
    <name type="scientific">Vanilla planifolia</name>
    <name type="common">Vanilla</name>
    <dbReference type="NCBI Taxonomy" id="51239"/>
    <lineage>
        <taxon>Eukaryota</taxon>
        <taxon>Viridiplantae</taxon>
        <taxon>Streptophyta</taxon>
        <taxon>Embryophyta</taxon>
        <taxon>Tracheophyta</taxon>
        <taxon>Spermatophyta</taxon>
        <taxon>Magnoliopsida</taxon>
        <taxon>Liliopsida</taxon>
        <taxon>Asparagales</taxon>
        <taxon>Orchidaceae</taxon>
        <taxon>Vanilloideae</taxon>
        <taxon>Vanilleae</taxon>
        <taxon>Vanilla</taxon>
    </lineage>
</organism>
<dbReference type="Proteomes" id="UP000636800">
    <property type="component" value="Chromosome 13"/>
</dbReference>
<gene>
    <name evidence="1" type="ORF">HPP92_023978</name>
</gene>
<accession>A0A835PIV0</accession>
<evidence type="ECO:0000313" key="2">
    <source>
        <dbReference type="Proteomes" id="UP000636800"/>
    </source>
</evidence>
<sequence length="152" mass="16469">MVRNILTGQVPGLLLAVVHTVENSRMAPPLLAATSAILHRSALEEGRRPQLLLKAVVDEHRPLDVPEVATPARRLGRYQHSLVLADVSKLVYMGRSSAPSSLPAGWTYSGVPLRRSLALVMIPVWPSPPKTAKNRSGFGCPSRLAYLLSLHG</sequence>
<keyword evidence="2" id="KW-1185">Reference proteome</keyword>
<dbReference type="OrthoDB" id="4217619at2759"/>
<dbReference type="AlphaFoldDB" id="A0A835PIV0"/>
<reference evidence="1 2" key="1">
    <citation type="journal article" date="2020" name="Nat. Food">
        <title>A phased Vanilla planifolia genome enables genetic improvement of flavour and production.</title>
        <authorList>
            <person name="Hasing T."/>
            <person name="Tang H."/>
            <person name="Brym M."/>
            <person name="Khazi F."/>
            <person name="Huang T."/>
            <person name="Chambers A.H."/>
        </authorList>
    </citation>
    <scope>NUCLEOTIDE SEQUENCE [LARGE SCALE GENOMIC DNA]</scope>
    <source>
        <tissue evidence="1">Leaf</tissue>
    </source>
</reference>
<name>A0A835PIV0_VANPL</name>
<dbReference type="EMBL" id="JADCNL010000013">
    <property type="protein sequence ID" value="KAG0454686.1"/>
    <property type="molecule type" value="Genomic_DNA"/>
</dbReference>